<dbReference type="Proteomes" id="UP000008743">
    <property type="component" value="Unassembled WGS sequence"/>
</dbReference>
<keyword evidence="2" id="KW-1133">Transmembrane helix</keyword>
<proteinExistence type="predicted"/>
<organism evidence="3 4">
    <name type="scientific">Capsaspora owczarzaki (strain ATCC 30864)</name>
    <dbReference type="NCBI Taxonomy" id="595528"/>
    <lineage>
        <taxon>Eukaryota</taxon>
        <taxon>Filasterea</taxon>
        <taxon>Capsaspora</taxon>
    </lineage>
</organism>
<feature type="compositionally biased region" description="Basic residues" evidence="1">
    <location>
        <begin position="19"/>
        <end position="28"/>
    </location>
</feature>
<feature type="transmembrane region" description="Helical" evidence="2">
    <location>
        <begin position="183"/>
        <end position="202"/>
    </location>
</feature>
<feature type="region of interest" description="Disordered" evidence="1">
    <location>
        <begin position="1"/>
        <end position="28"/>
    </location>
</feature>
<gene>
    <name evidence="3" type="ORF">CAOG_006711</name>
</gene>
<dbReference type="EMBL" id="KE346371">
    <property type="protein sequence ID" value="KJE96375.1"/>
    <property type="molecule type" value="Genomic_DNA"/>
</dbReference>
<dbReference type="AlphaFoldDB" id="A0A0D2WUJ4"/>
<evidence type="ECO:0000256" key="2">
    <source>
        <dbReference type="SAM" id="Phobius"/>
    </source>
</evidence>
<evidence type="ECO:0000256" key="1">
    <source>
        <dbReference type="SAM" id="MobiDB-lite"/>
    </source>
</evidence>
<dbReference type="InParanoid" id="A0A0D2WUJ4"/>
<evidence type="ECO:0000313" key="4">
    <source>
        <dbReference type="Proteomes" id="UP000008743"/>
    </source>
</evidence>
<evidence type="ECO:0000313" key="3">
    <source>
        <dbReference type="EMBL" id="KJE96375.1"/>
    </source>
</evidence>
<keyword evidence="4" id="KW-1185">Reference proteome</keyword>
<protein>
    <submittedName>
        <fullName evidence="3">Uncharacterized protein</fullName>
    </submittedName>
</protein>
<keyword evidence="2" id="KW-0812">Transmembrane</keyword>
<accession>A0A0D2WUJ4</accession>
<name>A0A0D2WUJ4_CAPO3</name>
<sequence>MSSSDEDAERSDGSGHVLASKRKSKKLLGQRTNTKAQWLLGADNPHHLPEDLHKFIQTSGAVQTALLAPAFLSPLAVLQLVGVTADELTTRITAAAIMGLGVCKYTLSDNGFSAVHTLTSVEGLVSTLAATGNFLATALMQTALYTFWSCSFSWMCHSLPHLKLNGAVGVILSLLERPAARSVPAYIMFGACIASSAASFLVHRRLTTIARDANR</sequence>
<keyword evidence="2" id="KW-0472">Membrane</keyword>
<reference evidence="4" key="1">
    <citation type="submission" date="2011-02" db="EMBL/GenBank/DDBJ databases">
        <title>The Genome Sequence of Capsaspora owczarzaki ATCC 30864.</title>
        <authorList>
            <person name="Russ C."/>
            <person name="Cuomo C."/>
            <person name="Burger G."/>
            <person name="Gray M.W."/>
            <person name="Holland P.W.H."/>
            <person name="King N."/>
            <person name="Lang F.B.F."/>
            <person name="Roger A.J."/>
            <person name="Ruiz-Trillo I."/>
            <person name="Young S.K."/>
            <person name="Zeng Q."/>
            <person name="Gargeya S."/>
            <person name="Alvarado L."/>
            <person name="Berlin A."/>
            <person name="Chapman S.B."/>
            <person name="Chen Z."/>
            <person name="Freedman E."/>
            <person name="Gellesch M."/>
            <person name="Goldberg J."/>
            <person name="Griggs A."/>
            <person name="Gujja S."/>
            <person name="Heilman E."/>
            <person name="Heiman D."/>
            <person name="Howarth C."/>
            <person name="Mehta T."/>
            <person name="Neiman D."/>
            <person name="Pearson M."/>
            <person name="Roberts A."/>
            <person name="Saif S."/>
            <person name="Shea T."/>
            <person name="Shenoy N."/>
            <person name="Sisk P."/>
            <person name="Stolte C."/>
            <person name="Sykes S."/>
            <person name="White J."/>
            <person name="Yandava C."/>
            <person name="Haas B."/>
            <person name="Nusbaum C."/>
            <person name="Birren B."/>
        </authorList>
    </citation>
    <scope>NUCLEOTIDE SEQUENCE</scope>
    <source>
        <strain evidence="4">ATCC 30864</strain>
    </source>
</reference>